<organism evidence="2 3">
    <name type="scientific">Glycomyces buryatensis</name>
    <dbReference type="NCBI Taxonomy" id="2570927"/>
    <lineage>
        <taxon>Bacteria</taxon>
        <taxon>Bacillati</taxon>
        <taxon>Actinomycetota</taxon>
        <taxon>Actinomycetes</taxon>
        <taxon>Glycomycetales</taxon>
        <taxon>Glycomycetaceae</taxon>
        <taxon>Glycomyces</taxon>
    </lineage>
</organism>
<proteinExistence type="predicted"/>
<reference evidence="3" key="1">
    <citation type="submission" date="2019-04" db="EMBL/GenBank/DDBJ databases">
        <title>Nocardioides xinjiangensis sp. nov.</title>
        <authorList>
            <person name="Liu S."/>
        </authorList>
    </citation>
    <scope>NUCLEOTIDE SEQUENCE [LARGE SCALE GENOMIC DNA]</scope>
    <source>
        <strain evidence="3">18</strain>
    </source>
</reference>
<dbReference type="AlphaFoldDB" id="A0A4S8Q976"/>
<dbReference type="Proteomes" id="UP000308760">
    <property type="component" value="Unassembled WGS sequence"/>
</dbReference>
<accession>A0A4S8Q976</accession>
<protein>
    <submittedName>
        <fullName evidence="2">Uncharacterized protein</fullName>
    </submittedName>
</protein>
<evidence type="ECO:0000313" key="3">
    <source>
        <dbReference type="Proteomes" id="UP000308760"/>
    </source>
</evidence>
<dbReference type="EMBL" id="STGY01000054">
    <property type="protein sequence ID" value="THV40878.1"/>
    <property type="molecule type" value="Genomic_DNA"/>
</dbReference>
<sequence length="291" mass="29703">MTSIGDVAAILRGAMQLIEEAASSTRAAESGMGNEVAQLRASLEGSSNQLVSDGFAQWDDAGRAIEEALTAFASGNEVMDQYAASIAGGGGSGGGGLTSSIATSARIKAPDLPDDPTGMIGKPVPEPTQPDSTAEGAGQPSGAAPDSSAHDGMRIWLPGDEAYESLRNDLGDPLQPPGEIDPSDDSSFGKARRFGRGFIRGGDDLKSFGSDLASSTAGIHKGMDLPDPSGYDAATLAPEIPVMQQPPPPPGPAPNDLVGNTILMAAVFTEAGARIFDRFAGKRESRDGDTS</sequence>
<name>A0A4S8Q976_9ACTN</name>
<comment type="caution">
    <text evidence="2">The sequence shown here is derived from an EMBL/GenBank/DDBJ whole genome shotgun (WGS) entry which is preliminary data.</text>
</comment>
<keyword evidence="3" id="KW-1185">Reference proteome</keyword>
<evidence type="ECO:0000256" key="1">
    <source>
        <dbReference type="SAM" id="MobiDB-lite"/>
    </source>
</evidence>
<gene>
    <name evidence="2" type="ORF">FAB82_13570</name>
</gene>
<evidence type="ECO:0000313" key="2">
    <source>
        <dbReference type="EMBL" id="THV40878.1"/>
    </source>
</evidence>
<feature type="region of interest" description="Disordered" evidence="1">
    <location>
        <begin position="108"/>
        <end position="192"/>
    </location>
</feature>
<dbReference type="OrthoDB" id="5194055at2"/>
<reference evidence="2 3" key="2">
    <citation type="submission" date="2019-05" db="EMBL/GenBank/DDBJ databases">
        <title>Glycomyces buryatensis sp. nov.</title>
        <authorList>
            <person name="Nikitina E."/>
        </authorList>
    </citation>
    <scope>NUCLEOTIDE SEQUENCE [LARGE SCALE GENOMIC DNA]</scope>
    <source>
        <strain evidence="2 3">18</strain>
    </source>
</reference>
<dbReference type="RefSeq" id="WP_136535074.1">
    <property type="nucleotide sequence ID" value="NZ_STGY01000054.1"/>
</dbReference>